<evidence type="ECO:0000313" key="14">
    <source>
        <dbReference type="Proteomes" id="UP000539111"/>
    </source>
</evidence>
<keyword evidence="4 11" id="KW-0520">NAD</keyword>
<keyword evidence="5 9" id="KW-0464">Manganese</keyword>
<keyword evidence="6 11" id="KW-0326">Glycosidase</keyword>
<dbReference type="InterPro" id="IPR019802">
    <property type="entry name" value="GlycHydrolase_4_CS"/>
</dbReference>
<dbReference type="InterPro" id="IPR001088">
    <property type="entry name" value="Glyco_hydro_4"/>
</dbReference>
<dbReference type="PRINTS" id="PR00732">
    <property type="entry name" value="GLHYDRLASE4"/>
</dbReference>
<dbReference type="InterPro" id="IPR015955">
    <property type="entry name" value="Lactate_DH/Glyco_Ohase_4_C"/>
</dbReference>
<evidence type="ECO:0000256" key="7">
    <source>
        <dbReference type="PIRSR" id="PIRSR601088-1"/>
    </source>
</evidence>
<dbReference type="GO" id="GO:0008706">
    <property type="term" value="F:6-phospho-beta-glucosidase activity"/>
    <property type="evidence" value="ECO:0007669"/>
    <property type="project" value="UniProtKB-EC"/>
</dbReference>
<keyword evidence="9" id="KW-0170">Cobalt</keyword>
<dbReference type="PANTHER" id="PTHR32092">
    <property type="entry name" value="6-PHOSPHO-BETA-GLUCOSIDASE-RELATED"/>
    <property type="match status" value="1"/>
</dbReference>
<feature type="binding site" evidence="9">
    <location>
        <position position="197"/>
    </location>
    <ligand>
        <name>Mn(2+)</name>
        <dbReference type="ChEBI" id="CHEBI:29035"/>
    </ligand>
</feature>
<dbReference type="SUPFAM" id="SSF56327">
    <property type="entry name" value="LDH C-terminal domain-like"/>
    <property type="match status" value="1"/>
</dbReference>
<comment type="similarity">
    <text evidence="1 11">Belongs to the glycosyl hydrolase 4 family.</text>
</comment>
<sequence>MKLTIIGGGGFRVPLIYHALLMDEREPRIDDVTLYDVDRDRLAAIKAVVDQQQAEAPERDGPRVTLSTDLHEAIGGADFIFSAMRVDGLRGRASDEHIALECGVLGQETTGPGGLAYGWRTVPVALRLAEAIAADVPGAQVINFTNPAGMITEAMQSVLGDRVVGICDSPVALIRRAARAVGVDPHETIAGYAGLNHLGWLRSLEHDGTDLLPGLLADNGRLAHIEEARLFGYDWVRLLGALPNEYLYYYYFAREAVGSVRSAEQTRGDFLLQQQTQFYDAVARDPEHALEAWRQSRRERETTYLAELRNPDDEREYEDIAGGGYEDVALEYMAAVMRGEATRMILNVRNGHALPGLPEDAVVEVPCHIAGQGAEPLAVAPLEGHQLGLVQQVKAVDQLTISAARDGDPENMVKAFALHPLVGSVSAARRLAKSYRILNR</sequence>
<feature type="active site" description="Proton donor" evidence="7">
    <location>
        <position position="168"/>
    </location>
</feature>
<dbReference type="InterPro" id="IPR022616">
    <property type="entry name" value="Glyco_hydro_4_C"/>
</dbReference>
<dbReference type="PANTHER" id="PTHR32092:SF5">
    <property type="entry name" value="6-PHOSPHO-BETA-GLUCOSIDASE"/>
    <property type="match status" value="1"/>
</dbReference>
<organism evidence="13 14">
    <name type="scientific">Spelaeicoccus albus</name>
    <dbReference type="NCBI Taxonomy" id="1280376"/>
    <lineage>
        <taxon>Bacteria</taxon>
        <taxon>Bacillati</taxon>
        <taxon>Actinomycetota</taxon>
        <taxon>Actinomycetes</taxon>
        <taxon>Micrococcales</taxon>
        <taxon>Brevibacteriaceae</taxon>
        <taxon>Spelaeicoccus</taxon>
    </lineage>
</organism>
<evidence type="ECO:0000259" key="12">
    <source>
        <dbReference type="Pfam" id="PF11975"/>
    </source>
</evidence>
<keyword evidence="14" id="KW-1185">Reference proteome</keyword>
<name>A0A7Z0A9R2_9MICO</name>
<dbReference type="Gene3D" id="3.90.110.10">
    <property type="entry name" value="Lactate dehydrogenase/glycoside hydrolase, family 4, C-terminal"/>
    <property type="match status" value="1"/>
</dbReference>
<keyword evidence="9" id="KW-0408">Iron</keyword>
<evidence type="ECO:0000256" key="11">
    <source>
        <dbReference type="RuleBase" id="RU361152"/>
    </source>
</evidence>
<feature type="binding site" evidence="8">
    <location>
        <position position="92"/>
    </location>
    <ligand>
        <name>substrate</name>
    </ligand>
</feature>
<feature type="active site" description="Proton acceptor" evidence="7">
    <location>
        <position position="246"/>
    </location>
</feature>
<dbReference type="Gene3D" id="3.40.50.720">
    <property type="entry name" value="NAD(P)-binding Rossmann-like Domain"/>
    <property type="match status" value="1"/>
</dbReference>
<dbReference type="EC" id="3.2.1.86" evidence="13"/>
<evidence type="ECO:0000256" key="10">
    <source>
        <dbReference type="PIRSR" id="PIRSR601088-4"/>
    </source>
</evidence>
<dbReference type="SUPFAM" id="SSF51735">
    <property type="entry name" value="NAD(P)-binding Rossmann-fold domains"/>
    <property type="match status" value="1"/>
</dbReference>
<comment type="cofactor">
    <cofactor evidence="11">
        <name>NAD(+)</name>
        <dbReference type="ChEBI" id="CHEBI:57540"/>
    </cofactor>
    <text evidence="11">Binds 1 NAD(+) per subunit.</text>
</comment>
<evidence type="ECO:0000256" key="3">
    <source>
        <dbReference type="ARBA" id="ARBA00022801"/>
    </source>
</evidence>
<keyword evidence="2 9" id="KW-0479">Metal-binding</keyword>
<evidence type="ECO:0000256" key="2">
    <source>
        <dbReference type="ARBA" id="ARBA00022723"/>
    </source>
</evidence>
<protein>
    <submittedName>
        <fullName evidence="13">6-phospho-beta-glucosidase</fullName>
        <ecNumber evidence="13">3.2.1.86</ecNumber>
    </submittedName>
</protein>
<proteinExistence type="inferred from homology"/>
<dbReference type="EMBL" id="JACBZP010000001">
    <property type="protein sequence ID" value="NYI67004.1"/>
    <property type="molecule type" value="Genomic_DNA"/>
</dbReference>
<dbReference type="AlphaFoldDB" id="A0A7Z0A9R2"/>
<dbReference type="PROSITE" id="PS01324">
    <property type="entry name" value="GLYCOSYL_HYDROL_F4"/>
    <property type="match status" value="1"/>
</dbReference>
<comment type="caution">
    <text evidence="13">The sequence shown here is derived from an EMBL/GenBank/DDBJ whole genome shotgun (WGS) entry which is preliminary data.</text>
</comment>
<evidence type="ECO:0000313" key="13">
    <source>
        <dbReference type="EMBL" id="NYI67004.1"/>
    </source>
</evidence>
<dbReference type="GO" id="GO:0046872">
    <property type="term" value="F:metal ion binding"/>
    <property type="evidence" value="ECO:0007669"/>
    <property type="project" value="UniProtKB-KW"/>
</dbReference>
<dbReference type="InterPro" id="IPR036291">
    <property type="entry name" value="NAD(P)-bd_dom_sf"/>
</dbReference>
<keyword evidence="3 11" id="KW-0378">Hydrolase</keyword>
<feature type="binding site" evidence="8">
    <location>
        <position position="146"/>
    </location>
    <ligand>
        <name>substrate</name>
    </ligand>
</feature>
<reference evidence="13 14" key="1">
    <citation type="submission" date="2020-07" db="EMBL/GenBank/DDBJ databases">
        <title>Sequencing the genomes of 1000 actinobacteria strains.</title>
        <authorList>
            <person name="Klenk H.-P."/>
        </authorList>
    </citation>
    <scope>NUCLEOTIDE SEQUENCE [LARGE SCALE GENOMIC DNA]</scope>
    <source>
        <strain evidence="13 14">DSM 26341</strain>
    </source>
</reference>
<evidence type="ECO:0000256" key="9">
    <source>
        <dbReference type="PIRSR" id="PIRSR601088-3"/>
    </source>
</evidence>
<evidence type="ECO:0000256" key="5">
    <source>
        <dbReference type="ARBA" id="ARBA00023211"/>
    </source>
</evidence>
<feature type="domain" description="Glycosyl hydrolase family 4 C-terminal" evidence="12">
    <location>
        <begin position="192"/>
        <end position="422"/>
    </location>
</feature>
<evidence type="ECO:0000256" key="1">
    <source>
        <dbReference type="ARBA" id="ARBA00010141"/>
    </source>
</evidence>
<gene>
    <name evidence="13" type="ORF">BJY26_001310</name>
</gene>
<dbReference type="GO" id="GO:0016616">
    <property type="term" value="F:oxidoreductase activity, acting on the CH-OH group of donors, NAD or NADP as acceptor"/>
    <property type="evidence" value="ECO:0007669"/>
    <property type="project" value="InterPro"/>
</dbReference>
<evidence type="ECO:0000256" key="6">
    <source>
        <dbReference type="ARBA" id="ARBA00023295"/>
    </source>
</evidence>
<evidence type="ECO:0000256" key="4">
    <source>
        <dbReference type="ARBA" id="ARBA00023027"/>
    </source>
</evidence>
<evidence type="ECO:0000256" key="8">
    <source>
        <dbReference type="PIRSR" id="PIRSR601088-2"/>
    </source>
</evidence>
<dbReference type="Pfam" id="PF11975">
    <property type="entry name" value="Glyco_hydro_4C"/>
    <property type="match status" value="1"/>
</dbReference>
<dbReference type="GO" id="GO:0005975">
    <property type="term" value="P:carbohydrate metabolic process"/>
    <property type="evidence" value="ECO:0007669"/>
    <property type="project" value="InterPro"/>
</dbReference>
<accession>A0A7Z0A9R2</accession>
<dbReference type="RefSeq" id="WP_179426698.1">
    <property type="nucleotide sequence ID" value="NZ_JACBZP010000001.1"/>
</dbReference>
<dbReference type="Proteomes" id="UP000539111">
    <property type="component" value="Unassembled WGS sequence"/>
</dbReference>
<feature type="site" description="Increases basicity of active site Tyr" evidence="10">
    <location>
        <position position="108"/>
    </location>
</feature>
<dbReference type="Pfam" id="PF02056">
    <property type="entry name" value="Glyco_hydro_4"/>
    <property type="match status" value="1"/>
</dbReference>
<feature type="binding site" evidence="9">
    <location>
        <position position="167"/>
    </location>
    <ligand>
        <name>Mn(2+)</name>
        <dbReference type="ChEBI" id="CHEBI:29035"/>
    </ligand>
</feature>
<keyword evidence="9" id="KW-0533">Nickel</keyword>